<protein>
    <submittedName>
        <fullName evidence="2">Uncharacterized protein</fullName>
    </submittedName>
</protein>
<dbReference type="RefSeq" id="WP_124924840.1">
    <property type="nucleotide sequence ID" value="NZ_BMOH01000001.1"/>
</dbReference>
<accession>A0A3P1SYY8</accession>
<proteinExistence type="predicted"/>
<comment type="caution">
    <text evidence="2">The sequence shown here is derived from an EMBL/GenBank/DDBJ whole genome shotgun (WGS) entry which is preliminary data.</text>
</comment>
<reference evidence="2 3" key="1">
    <citation type="submission" date="2018-11" db="EMBL/GenBank/DDBJ databases">
        <title>The draft genome sequence of Amphritea balenae JAMM 1525T.</title>
        <authorList>
            <person name="Fang Z."/>
            <person name="Zhang Y."/>
            <person name="Han X."/>
        </authorList>
    </citation>
    <scope>NUCLEOTIDE SEQUENCE [LARGE SCALE GENOMIC DNA]</scope>
    <source>
        <strain evidence="2 3">JAMM 1525</strain>
    </source>
</reference>
<dbReference type="EMBL" id="RQXV01000001">
    <property type="protein sequence ID" value="RRD01766.1"/>
    <property type="molecule type" value="Genomic_DNA"/>
</dbReference>
<dbReference type="AlphaFoldDB" id="A0A3P1SYY8"/>
<gene>
    <name evidence="2" type="ORF">EHS89_04265</name>
</gene>
<keyword evidence="1" id="KW-0732">Signal</keyword>
<name>A0A3P1SYY8_9GAMM</name>
<evidence type="ECO:0000256" key="1">
    <source>
        <dbReference type="SAM" id="SignalP"/>
    </source>
</evidence>
<feature type="chain" id="PRO_5018127673" evidence="1">
    <location>
        <begin position="21"/>
        <end position="147"/>
    </location>
</feature>
<evidence type="ECO:0000313" key="2">
    <source>
        <dbReference type="EMBL" id="RRD01766.1"/>
    </source>
</evidence>
<organism evidence="2 3">
    <name type="scientific">Amphritea balenae</name>
    <dbReference type="NCBI Taxonomy" id="452629"/>
    <lineage>
        <taxon>Bacteria</taxon>
        <taxon>Pseudomonadati</taxon>
        <taxon>Pseudomonadota</taxon>
        <taxon>Gammaproteobacteria</taxon>
        <taxon>Oceanospirillales</taxon>
        <taxon>Oceanospirillaceae</taxon>
        <taxon>Amphritea</taxon>
    </lineage>
</organism>
<sequence length="147" mass="16375">MLLKFTAIVVLSMASSLSVAQPVKQGEPKMDGTNSLVIQQDEITNFRQISLRILAAYKHQPHYVGSTAQWHLFLRKQVSTSESRSFTAVFGYKIPKDKAIIENGWDLVLPSNAIDPEDCPTAKEYLKDKTGFILAEGLMTKSACVDR</sequence>
<feature type="signal peptide" evidence="1">
    <location>
        <begin position="1"/>
        <end position="20"/>
    </location>
</feature>
<dbReference type="Proteomes" id="UP000267535">
    <property type="component" value="Unassembled WGS sequence"/>
</dbReference>
<keyword evidence="3" id="KW-1185">Reference proteome</keyword>
<evidence type="ECO:0000313" key="3">
    <source>
        <dbReference type="Proteomes" id="UP000267535"/>
    </source>
</evidence>
<dbReference type="OrthoDB" id="6120008at2"/>